<dbReference type="KEGG" id="mae:Maeo_1176"/>
<dbReference type="OrthoDB" id="60523at2157"/>
<evidence type="ECO:0000256" key="3">
    <source>
        <dbReference type="ARBA" id="ARBA00022989"/>
    </source>
</evidence>
<dbReference type="RefSeq" id="WP_011973885.1">
    <property type="nucleotide sequence ID" value="NC_009635.1"/>
</dbReference>
<feature type="transmembrane region" description="Helical" evidence="5">
    <location>
        <begin position="267"/>
        <end position="284"/>
    </location>
</feature>
<feature type="transmembrane region" description="Helical" evidence="5">
    <location>
        <begin position="82"/>
        <end position="102"/>
    </location>
</feature>
<dbReference type="InterPro" id="IPR002781">
    <property type="entry name" value="TM_pro_TauE-like"/>
</dbReference>
<evidence type="ECO:0000256" key="2">
    <source>
        <dbReference type="ARBA" id="ARBA00022692"/>
    </source>
</evidence>
<feature type="transmembrane region" description="Helical" evidence="5">
    <location>
        <begin position="195"/>
        <end position="216"/>
    </location>
</feature>
<dbReference type="EMBL" id="CP000743">
    <property type="protein sequence ID" value="ABR56753.1"/>
    <property type="molecule type" value="Genomic_DNA"/>
</dbReference>
<sequence length="285" mass="30903">MDLFIVLILLLLGALVGFISGLLGLGGGFITVPALIYLLDYLGAPPNQSIKIAIGTSLFVIFLNSIAGIYKQSKHNNVIWKNSLLLGLFGIIGSIIGLKISMNLNGELHKFIFGLLLILLSLNIGRELYLDYKKEHKETKVANKINKLNKNNNHKNMGIMGLLAGIFSSIFGIGGGILVVPFLHHFLKCPITKSIGTSTGMISIISFFGLIGYILMPINLGTIYNSVLNQLYLVGNVSLYIGLIMVISGSIFSHLGAKFSNIADTRTLNIIFSIILLIVGIKMVI</sequence>
<feature type="transmembrane region" description="Helical" evidence="5">
    <location>
        <begin position="237"/>
        <end position="255"/>
    </location>
</feature>
<dbReference type="HOGENOM" id="CLU_045498_6_2_2"/>
<keyword evidence="2 5" id="KW-0812">Transmembrane</keyword>
<evidence type="ECO:0000256" key="5">
    <source>
        <dbReference type="RuleBase" id="RU363041"/>
    </source>
</evidence>
<keyword evidence="5" id="KW-1003">Cell membrane</keyword>
<dbReference type="GeneID" id="5326858"/>
<dbReference type="STRING" id="419665.Maeo_1176"/>
<feature type="transmembrane region" description="Helical" evidence="5">
    <location>
        <begin position="48"/>
        <end position="70"/>
    </location>
</feature>
<dbReference type="PANTHER" id="PTHR43483:SF3">
    <property type="entry name" value="MEMBRANE TRANSPORTER PROTEIN HI_0806-RELATED"/>
    <property type="match status" value="1"/>
</dbReference>
<reference evidence="6" key="1">
    <citation type="submission" date="2007-06" db="EMBL/GenBank/DDBJ databases">
        <title>Complete sequence of Methanococcus aeolicus Nankai-3.</title>
        <authorList>
            <consortium name="US DOE Joint Genome Institute"/>
            <person name="Copeland A."/>
            <person name="Lucas S."/>
            <person name="Lapidus A."/>
            <person name="Barry K."/>
            <person name="Glavina del Rio T."/>
            <person name="Dalin E."/>
            <person name="Tice H."/>
            <person name="Pitluck S."/>
            <person name="Chain P."/>
            <person name="Malfatti S."/>
            <person name="Shin M."/>
            <person name="Vergez L."/>
            <person name="Schmutz J."/>
            <person name="Larimer F."/>
            <person name="Land M."/>
            <person name="Hauser L."/>
            <person name="Kyrpides N."/>
            <person name="Lykidis A."/>
            <person name="Sieprawska-Lupa M."/>
            <person name="Whitman W.B."/>
            <person name="Richardson P."/>
        </authorList>
    </citation>
    <scope>NUCLEOTIDE SEQUENCE [LARGE SCALE GENOMIC DNA]</scope>
    <source>
        <strain evidence="6">Nankai-3</strain>
    </source>
</reference>
<dbReference type="GO" id="GO:0005886">
    <property type="term" value="C:plasma membrane"/>
    <property type="evidence" value="ECO:0007669"/>
    <property type="project" value="UniProtKB-SubCell"/>
</dbReference>
<evidence type="ECO:0000313" key="7">
    <source>
        <dbReference type="Proteomes" id="UP000001106"/>
    </source>
</evidence>
<feature type="transmembrane region" description="Helical" evidence="5">
    <location>
        <begin position="108"/>
        <end position="125"/>
    </location>
</feature>
<gene>
    <name evidence="6" type="ordered locus">Maeo_1176</name>
</gene>
<comment type="subcellular location">
    <subcellularLocation>
        <location evidence="5">Cell membrane</location>
        <topology evidence="5">Multi-pass membrane protein</topology>
    </subcellularLocation>
    <subcellularLocation>
        <location evidence="1">Membrane</location>
        <topology evidence="1">Multi-pass membrane protein</topology>
    </subcellularLocation>
</comment>
<keyword evidence="7" id="KW-1185">Reference proteome</keyword>
<proteinExistence type="inferred from homology"/>
<dbReference type="PANTHER" id="PTHR43483">
    <property type="entry name" value="MEMBRANE TRANSPORTER PROTEIN HI_0806-RELATED"/>
    <property type="match status" value="1"/>
</dbReference>
<evidence type="ECO:0000256" key="1">
    <source>
        <dbReference type="ARBA" id="ARBA00004141"/>
    </source>
</evidence>
<dbReference type="Pfam" id="PF01925">
    <property type="entry name" value="TauE"/>
    <property type="match status" value="1"/>
</dbReference>
<evidence type="ECO:0000256" key="4">
    <source>
        <dbReference type="ARBA" id="ARBA00023136"/>
    </source>
</evidence>
<keyword evidence="3 5" id="KW-1133">Transmembrane helix</keyword>
<dbReference type="eggNOG" id="arCOG02050">
    <property type="taxonomic scope" value="Archaea"/>
</dbReference>
<name>A6UW81_META3</name>
<accession>A6UW81</accession>
<dbReference type="Proteomes" id="UP000001106">
    <property type="component" value="Chromosome"/>
</dbReference>
<evidence type="ECO:0000313" key="6">
    <source>
        <dbReference type="EMBL" id="ABR56753.1"/>
    </source>
</evidence>
<dbReference type="AlphaFoldDB" id="A6UW81"/>
<protein>
    <recommendedName>
        <fullName evidence="5">Probable membrane transporter protein</fullName>
    </recommendedName>
</protein>
<comment type="similarity">
    <text evidence="5">Belongs to the 4-toluene sulfonate uptake permease (TSUP) (TC 2.A.102) family.</text>
</comment>
<organism evidence="6 7">
    <name type="scientific">Methanococcus aeolicus (strain ATCC BAA-1280 / DSM 17508 / OCM 812 / Nankai-3)</name>
    <dbReference type="NCBI Taxonomy" id="419665"/>
    <lineage>
        <taxon>Archaea</taxon>
        <taxon>Methanobacteriati</taxon>
        <taxon>Methanobacteriota</taxon>
        <taxon>Methanomada group</taxon>
        <taxon>Methanococci</taxon>
        <taxon>Methanococcales</taxon>
        <taxon>Methanococcaceae</taxon>
        <taxon>Methanococcus</taxon>
    </lineage>
</organism>
<keyword evidence="4 5" id="KW-0472">Membrane</keyword>
<feature type="transmembrane region" description="Helical" evidence="5">
    <location>
        <begin position="157"/>
        <end position="183"/>
    </location>
</feature>